<feature type="region of interest" description="Disordered" evidence="2">
    <location>
        <begin position="353"/>
        <end position="387"/>
    </location>
</feature>
<feature type="domain" description="DUF3741" evidence="3">
    <location>
        <begin position="184"/>
        <end position="228"/>
    </location>
</feature>
<dbReference type="Pfam" id="PF14309">
    <property type="entry name" value="DUF4378"/>
    <property type="match status" value="1"/>
</dbReference>
<dbReference type="GeneID" id="109708927"/>
<organism evidence="6 7">
    <name type="scientific">Ananas comosus</name>
    <name type="common">Pineapple</name>
    <name type="synonym">Ananas ananas</name>
    <dbReference type="NCBI Taxonomy" id="4615"/>
    <lineage>
        <taxon>Eukaryota</taxon>
        <taxon>Viridiplantae</taxon>
        <taxon>Streptophyta</taxon>
        <taxon>Embryophyta</taxon>
        <taxon>Tracheophyta</taxon>
        <taxon>Spermatophyta</taxon>
        <taxon>Magnoliopsida</taxon>
        <taxon>Liliopsida</taxon>
        <taxon>Poales</taxon>
        <taxon>Bromeliaceae</taxon>
        <taxon>Bromelioideae</taxon>
        <taxon>Ananas</taxon>
    </lineage>
</organism>
<evidence type="ECO:0000313" key="7">
    <source>
        <dbReference type="RefSeq" id="XP_020086462.1"/>
    </source>
</evidence>
<feature type="region of interest" description="Disordered" evidence="2">
    <location>
        <begin position="413"/>
        <end position="448"/>
    </location>
</feature>
<feature type="compositionally biased region" description="Low complexity" evidence="2">
    <location>
        <begin position="431"/>
        <end position="441"/>
    </location>
</feature>
<feature type="coiled-coil region" evidence="1">
    <location>
        <begin position="753"/>
        <end position="780"/>
    </location>
</feature>
<name>A0A6P5ESH9_ANACO</name>
<dbReference type="Gramene" id="Aco010986.1.mrna1">
    <property type="protein sequence ID" value="Aco010986.1.mrna1"/>
    <property type="gene ID" value="Aco010986.1.path1"/>
</dbReference>
<proteinExistence type="predicted"/>
<evidence type="ECO:0000259" key="5">
    <source>
        <dbReference type="Pfam" id="PF14383"/>
    </source>
</evidence>
<evidence type="ECO:0000256" key="1">
    <source>
        <dbReference type="SAM" id="Coils"/>
    </source>
</evidence>
<evidence type="ECO:0000313" key="6">
    <source>
        <dbReference type="Proteomes" id="UP000515123"/>
    </source>
</evidence>
<reference evidence="6" key="1">
    <citation type="journal article" date="2015" name="Nat. Genet.">
        <title>The pineapple genome and the evolution of CAM photosynthesis.</title>
        <authorList>
            <person name="Ming R."/>
            <person name="VanBuren R."/>
            <person name="Wai C.M."/>
            <person name="Tang H."/>
            <person name="Schatz M.C."/>
            <person name="Bowers J.E."/>
            <person name="Lyons E."/>
            <person name="Wang M.L."/>
            <person name="Chen J."/>
            <person name="Biggers E."/>
            <person name="Zhang J."/>
            <person name="Huang L."/>
            <person name="Zhang L."/>
            <person name="Miao W."/>
            <person name="Zhang J."/>
            <person name="Ye Z."/>
            <person name="Miao C."/>
            <person name="Lin Z."/>
            <person name="Wang H."/>
            <person name="Zhou H."/>
            <person name="Yim W.C."/>
            <person name="Priest H.D."/>
            <person name="Zheng C."/>
            <person name="Woodhouse M."/>
            <person name="Edger P.P."/>
            <person name="Guyot R."/>
            <person name="Guo H.B."/>
            <person name="Guo H."/>
            <person name="Zheng G."/>
            <person name="Singh R."/>
            <person name="Sharma A."/>
            <person name="Min X."/>
            <person name="Zheng Y."/>
            <person name="Lee H."/>
            <person name="Gurtowski J."/>
            <person name="Sedlazeck F.J."/>
            <person name="Harkess A."/>
            <person name="McKain M.R."/>
            <person name="Liao Z."/>
            <person name="Fang J."/>
            <person name="Liu J."/>
            <person name="Zhang X."/>
            <person name="Zhang Q."/>
            <person name="Hu W."/>
            <person name="Qin Y."/>
            <person name="Wang K."/>
            <person name="Chen L.Y."/>
            <person name="Shirley N."/>
            <person name="Lin Y.R."/>
            <person name="Liu L.Y."/>
            <person name="Hernandez A.G."/>
            <person name="Wright C.L."/>
            <person name="Bulone V."/>
            <person name="Tuskan G.A."/>
            <person name="Heath K."/>
            <person name="Zee F."/>
            <person name="Moore P.H."/>
            <person name="Sunkar R."/>
            <person name="Leebens-Mack J.H."/>
            <person name="Mockler T."/>
            <person name="Bennetzen J.L."/>
            <person name="Freeling M."/>
            <person name="Sankoff D."/>
            <person name="Paterson A.H."/>
            <person name="Zhu X."/>
            <person name="Yang X."/>
            <person name="Smith J.A."/>
            <person name="Cushman J.C."/>
            <person name="Paull R.E."/>
            <person name="Yu Q."/>
        </authorList>
    </citation>
    <scope>NUCLEOTIDE SEQUENCE [LARGE SCALE GENOMIC DNA]</scope>
    <source>
        <strain evidence="6">cv. F153</strain>
    </source>
</reference>
<evidence type="ECO:0000259" key="4">
    <source>
        <dbReference type="Pfam" id="PF14309"/>
    </source>
</evidence>
<evidence type="ECO:0000256" key="2">
    <source>
        <dbReference type="SAM" id="MobiDB-lite"/>
    </source>
</evidence>
<evidence type="ECO:0000259" key="3">
    <source>
        <dbReference type="Pfam" id="PF12552"/>
    </source>
</evidence>
<dbReference type="Proteomes" id="UP000515123">
    <property type="component" value="Linkage group 4"/>
</dbReference>
<feature type="region of interest" description="Disordered" evidence="2">
    <location>
        <begin position="99"/>
        <end position="118"/>
    </location>
</feature>
<keyword evidence="6" id="KW-1185">Reference proteome</keyword>
<feature type="region of interest" description="Disordered" evidence="2">
    <location>
        <begin position="1"/>
        <end position="92"/>
    </location>
</feature>
<feature type="compositionally biased region" description="Polar residues" evidence="2">
    <location>
        <begin position="25"/>
        <end position="51"/>
    </location>
</feature>
<gene>
    <name evidence="7" type="primary">LOC109708927</name>
</gene>
<dbReference type="Pfam" id="PF12552">
    <property type="entry name" value="DUF3741"/>
    <property type="match status" value="1"/>
</dbReference>
<dbReference type="InterPro" id="IPR022212">
    <property type="entry name" value="DUF3741"/>
</dbReference>
<dbReference type="PANTHER" id="PTHR46836">
    <property type="entry name" value="AFADIN"/>
    <property type="match status" value="1"/>
</dbReference>
<dbReference type="Pfam" id="PF14383">
    <property type="entry name" value="VARLMGL"/>
    <property type="match status" value="1"/>
</dbReference>
<protein>
    <submittedName>
        <fullName evidence="7">Uncharacterized protein LOC109708927 isoform X1</fullName>
    </submittedName>
</protein>
<feature type="region of interest" description="Disordered" evidence="2">
    <location>
        <begin position="534"/>
        <end position="555"/>
    </location>
</feature>
<keyword evidence="1" id="KW-0175">Coiled coil</keyword>
<sequence>MHRSGKWRSREKSQHPNGEGFIQFMKQTSDSEVQLDSSCRSGSSMEGNSFTPEFRRQTTRKDKEMPMKTPGDEPASKEAEITPPPPSLIARLMGLDSLPPTRKVRNQQSNTGNYSQSVTPVGFERKNVFHEDHSHQRSSDEHTEFKDVFEVNETPKFKKHKNHKVKKVALSSEKANKVDINFVKQKFLDAKRLSTDEVLQNSKEFNDALEILETNKDLFLEFLQEPNSLFSKSLQDLNYSPHSDASHITILKPSKGRNAEMSSILRRDYERCAHMSSEVSDPSRKHTNIPISHSLKEHSGYLRVGKAESCINPTRIVVLKPSIEKAKNVGDVSSGHEGFPFGYKRPMEFSVSQNERLSAEENTRSKLSGTMDVWGPETKASRNTPKEITAQMQETVTVRTRRIIESECNSYVGSERSRSSSLHDDRNKRFSSSSTHSTESSVSREARKRLSERWKITNRFHKGGSLPSGSSTLGEILALSDGEAQNPALRQMVNQNISDDKLLRDEVPGTLDYPLGISSKDGWKVGRSGIARSKSLPASSTLHESSKPRNRKRAGQNGDFYILKDVLNMGADDSAVGQTSRRGRSRTSIGKYNGDKIPSICSGGEESMLPEREIHVNSEELRKSIPASNLAEEIPLNPALSDDATNVGNDLIDSCIATDSQDVRHACPTQEENIQQQSTSAVLMKDENILMLNQDDMVIQAAQIDHPQVDVISSPCHIVESASLLGSKEGEQPSPISVLEPPLEEETSCSSCFDKISADLKELRMQLQLLKMESENSDAEESELLTVNDEDNIGDIHTSPSTGELPEALDDQERDFSYLVDMLVDFNIHHANRDELLGSCFSSDSPLSLDVFEKLEKKYNKMIQWARSERKLLFDLANSILADVISSSRCRPKRARGHFVEEVWQMVVRQRRQPHCTQEIDLETKWLGLGGGVDTVGEEIEKIIFDHLMKELVVEFIKVD</sequence>
<dbReference type="RefSeq" id="XP_020086462.1">
    <property type="nucleotide sequence ID" value="XM_020230873.1"/>
</dbReference>
<feature type="region of interest" description="Disordered" evidence="2">
    <location>
        <begin position="573"/>
        <end position="605"/>
    </location>
</feature>
<feature type="domain" description="DUF3741" evidence="5">
    <location>
        <begin position="85"/>
        <end position="101"/>
    </location>
</feature>
<feature type="domain" description="DUF4378" evidence="4">
    <location>
        <begin position="815"/>
        <end position="951"/>
    </location>
</feature>
<accession>A0A6P5ESH9</accession>
<reference evidence="7" key="2">
    <citation type="submission" date="2025-08" db="UniProtKB">
        <authorList>
            <consortium name="RefSeq"/>
        </authorList>
    </citation>
    <scope>IDENTIFICATION</scope>
    <source>
        <tissue evidence="7">Leaf</tissue>
    </source>
</reference>
<dbReference type="InterPro" id="IPR025486">
    <property type="entry name" value="DUF4378"/>
</dbReference>
<dbReference type="AlphaFoldDB" id="A0A6P5ESH9"/>
<dbReference type="PANTHER" id="PTHR46836:SF8">
    <property type="entry name" value="AFADIN"/>
    <property type="match status" value="1"/>
</dbReference>
<dbReference type="OrthoDB" id="1925259at2759"/>
<feature type="compositionally biased region" description="Basic and acidic residues" evidence="2">
    <location>
        <begin position="53"/>
        <end position="80"/>
    </location>
</feature>
<feature type="compositionally biased region" description="Polar residues" evidence="2">
    <location>
        <begin position="106"/>
        <end position="118"/>
    </location>
</feature>
<feature type="compositionally biased region" description="Basic and acidic residues" evidence="2">
    <location>
        <begin position="415"/>
        <end position="428"/>
    </location>
</feature>
<dbReference type="InterPro" id="IPR032795">
    <property type="entry name" value="DUF3741-assoc"/>
</dbReference>